<accession>A0A0E3AWY8</accession>
<feature type="binding site" evidence="2">
    <location>
        <begin position="171"/>
        <end position="178"/>
    </location>
    <ligand>
        <name>ATP</name>
        <dbReference type="ChEBI" id="CHEBI:30616"/>
    </ligand>
</feature>
<feature type="active site" evidence="1">
    <location>
        <position position="167"/>
    </location>
</feature>
<organism evidence="4">
    <name type="scientific">Leptospira borgpetersenii serovar Ballum</name>
    <dbReference type="NCBI Taxonomy" id="280505"/>
    <lineage>
        <taxon>Bacteria</taxon>
        <taxon>Pseudomonadati</taxon>
        <taxon>Spirochaetota</taxon>
        <taxon>Spirochaetia</taxon>
        <taxon>Leptospirales</taxon>
        <taxon>Leptospiraceae</taxon>
        <taxon>Leptospira</taxon>
    </lineage>
</organism>
<protein>
    <submittedName>
        <fullName evidence="4">Fic/DOC family protein</fullName>
    </submittedName>
</protein>
<reference evidence="4 5" key="1">
    <citation type="journal article" date="2015" name="PLoS Negl. Trop. Dis.">
        <title>Distribution of Plasmids in Distinct Leptospira Pathogenic Species.</title>
        <authorList>
            <person name="Wang Y."/>
            <person name="Zhuang X."/>
            <person name="Zhong Y."/>
            <person name="Zhang C."/>
            <person name="Zhang Y."/>
            <person name="Zeng L."/>
            <person name="Zhu Y."/>
            <person name="He P."/>
            <person name="Dong K."/>
            <person name="Pal U."/>
            <person name="Guo X."/>
            <person name="Qin J."/>
        </authorList>
    </citation>
    <scope>NUCLEOTIDE SEQUENCE [LARGE SCALE GENOMIC DNA]</scope>
    <source>
        <strain evidence="4 5">56604</strain>
    </source>
</reference>
<dbReference type="Gene3D" id="1.10.3290.10">
    <property type="entry name" value="Fido-like domain"/>
    <property type="match status" value="1"/>
</dbReference>
<dbReference type="EMBL" id="CP012029">
    <property type="protein sequence ID" value="ALO26680.1"/>
    <property type="molecule type" value="Genomic_DNA"/>
</dbReference>
<dbReference type="Pfam" id="PF02661">
    <property type="entry name" value="Fic"/>
    <property type="match status" value="1"/>
</dbReference>
<dbReference type="InterPro" id="IPR003812">
    <property type="entry name" value="Fido"/>
</dbReference>
<keyword evidence="2" id="KW-0067">ATP-binding</keyword>
<evidence type="ECO:0000259" key="3">
    <source>
        <dbReference type="PROSITE" id="PS51459"/>
    </source>
</evidence>
<dbReference type="InterPro" id="IPR036597">
    <property type="entry name" value="Fido-like_dom_sf"/>
</dbReference>
<evidence type="ECO:0000313" key="4">
    <source>
        <dbReference type="EMBL" id="ALO26680.1"/>
    </source>
</evidence>
<dbReference type="PANTHER" id="PTHR13504:SF38">
    <property type="entry name" value="FIDO DOMAIN-CONTAINING PROTEIN"/>
    <property type="match status" value="1"/>
</dbReference>
<gene>
    <name evidence="4" type="ORF">LBBP_02438</name>
</gene>
<dbReference type="InterPro" id="IPR040198">
    <property type="entry name" value="Fido_containing"/>
</dbReference>
<dbReference type="PATRIC" id="fig|280505.15.peg.2385"/>
<feature type="domain" description="Fido" evidence="3">
    <location>
        <begin position="84"/>
        <end position="226"/>
    </location>
</feature>
<dbReference type="AlphaFoldDB" id="A0A0E3AWY8"/>
<evidence type="ECO:0000313" key="5">
    <source>
        <dbReference type="Proteomes" id="UP000058857"/>
    </source>
</evidence>
<sequence>MRPALSHIYVTPNIIRKSKSIIKYNKKAKLDTMLYQQLQAMSMSNFKAIMFLLSKAEIFLYKIKNKGKNGQSISKERPKLKSFLTLKNIKSIHRMISKNFLDDPEAYHGKFRTYPIMTGVNTNYPTSTYIKSLMQKYCKKSNKLLSISEMDPISAAAIISTDFVNIHPFPDFNGRMSRILLNSALHYHEYPFPISIRSDSKTKRKYLYSLRKTGNLQYKYISVLLANEIIDQIERLNKTLKIYGKKQIKEDWDYFKEYETLDGTIFS</sequence>
<dbReference type="PANTHER" id="PTHR13504">
    <property type="entry name" value="FIDO DOMAIN-CONTAINING PROTEIN DDB_G0283145"/>
    <property type="match status" value="1"/>
</dbReference>
<dbReference type="Proteomes" id="UP000058857">
    <property type="component" value="Chromosome 1"/>
</dbReference>
<evidence type="ECO:0000256" key="1">
    <source>
        <dbReference type="PIRSR" id="PIRSR640198-1"/>
    </source>
</evidence>
<dbReference type="GO" id="GO:0005524">
    <property type="term" value="F:ATP binding"/>
    <property type="evidence" value="ECO:0007669"/>
    <property type="project" value="UniProtKB-KW"/>
</dbReference>
<proteinExistence type="predicted"/>
<name>A0A0E3AWY8_LEPBO</name>
<dbReference type="SUPFAM" id="SSF140931">
    <property type="entry name" value="Fic-like"/>
    <property type="match status" value="1"/>
</dbReference>
<dbReference type="PROSITE" id="PS51459">
    <property type="entry name" value="FIDO"/>
    <property type="match status" value="1"/>
</dbReference>
<keyword evidence="2" id="KW-0547">Nucleotide-binding</keyword>
<evidence type="ECO:0000256" key="2">
    <source>
        <dbReference type="PIRSR" id="PIRSR640198-2"/>
    </source>
</evidence>